<organism evidence="4 5">
    <name type="scientific">Corynebacterium tuscaniense</name>
    <dbReference type="NCBI Taxonomy" id="302449"/>
    <lineage>
        <taxon>Bacteria</taxon>
        <taxon>Bacillati</taxon>
        <taxon>Actinomycetota</taxon>
        <taxon>Actinomycetes</taxon>
        <taxon>Mycobacteriales</taxon>
        <taxon>Corynebacteriaceae</taxon>
        <taxon>Corynebacterium</taxon>
    </lineage>
</organism>
<keyword evidence="2" id="KW-0503">Monooxygenase</keyword>
<dbReference type="AlphaFoldDB" id="A0A2N6T3T0"/>
<dbReference type="SUPFAM" id="SSF54373">
    <property type="entry name" value="FAD-linked reductases, C-terminal domain"/>
    <property type="match status" value="1"/>
</dbReference>
<keyword evidence="1" id="KW-0560">Oxidoreductase</keyword>
<dbReference type="InterPro" id="IPR036188">
    <property type="entry name" value="FAD/NAD-bd_sf"/>
</dbReference>
<dbReference type="PRINTS" id="PR00420">
    <property type="entry name" value="RNGMNOXGNASE"/>
</dbReference>
<evidence type="ECO:0000313" key="4">
    <source>
        <dbReference type="EMBL" id="PMC63971.1"/>
    </source>
</evidence>
<dbReference type="PANTHER" id="PTHR13789:SF309">
    <property type="entry name" value="PUTATIVE (AFU_ORTHOLOGUE AFUA_6G14510)-RELATED"/>
    <property type="match status" value="1"/>
</dbReference>
<evidence type="ECO:0000256" key="1">
    <source>
        <dbReference type="ARBA" id="ARBA00023002"/>
    </source>
</evidence>
<dbReference type="EMBL" id="PNHG01000012">
    <property type="protein sequence ID" value="PMC63971.1"/>
    <property type="molecule type" value="Genomic_DNA"/>
</dbReference>
<reference evidence="4 5" key="1">
    <citation type="submission" date="2017-09" db="EMBL/GenBank/DDBJ databases">
        <title>Bacterial strain isolated from the female urinary microbiota.</title>
        <authorList>
            <person name="Thomas-White K."/>
            <person name="Kumar N."/>
            <person name="Forster S."/>
            <person name="Putonti C."/>
            <person name="Lawley T."/>
            <person name="Wolfe A.J."/>
        </authorList>
    </citation>
    <scope>NUCLEOTIDE SEQUENCE [LARGE SCALE GENOMIC DNA]</scope>
    <source>
        <strain evidence="4 5">UMB0792</strain>
    </source>
</reference>
<dbReference type="SUPFAM" id="SSF51905">
    <property type="entry name" value="FAD/NAD(P)-binding domain"/>
    <property type="match status" value="1"/>
</dbReference>
<gene>
    <name evidence="4" type="ORF">CJ203_08290</name>
</gene>
<comment type="caution">
    <text evidence="4">The sequence shown here is derived from an EMBL/GenBank/DDBJ whole genome shotgun (WGS) entry which is preliminary data.</text>
</comment>
<dbReference type="InterPro" id="IPR002938">
    <property type="entry name" value="FAD-bd"/>
</dbReference>
<dbReference type="PANTHER" id="PTHR13789">
    <property type="entry name" value="MONOOXYGENASE"/>
    <property type="match status" value="1"/>
</dbReference>
<dbReference type="Gene3D" id="3.50.50.60">
    <property type="entry name" value="FAD/NAD(P)-binding domain"/>
    <property type="match status" value="1"/>
</dbReference>
<sequence>MKIGIIGAGISGLALGASLHRSGLDVHIYDKYSQVRGGGAGITLAPNGLAALDALGVGAGFRALQVGQRSLRGGVRNPRGEWLSHISAEITSTSLALERAELHALLLDQIPAEIIHTSSEALTVDAQSGVVGFKDGTEVQFDIVVGADGIHSAVRRNCFDDPGVRYAGYNAWRALADAPSLDAGFETWGTRARFGAVPLHNGRAYWFAVLSGPEASPNEADLSELMDVFSLWHHPIPALLDSTPEASIQYLPIQEIATPLSTYHTGKVVLIGDAAHAMTPNLGQGACQGLEDAAVLAALLQLGSMDFTLYDKHRRHRSQKIARQSRLVGRSVHTGGARLASVRNWILKHMPDAVTNAQAHTVTNWTMPTL</sequence>
<dbReference type="Pfam" id="PF01494">
    <property type="entry name" value="FAD_binding_3"/>
    <property type="match status" value="1"/>
</dbReference>
<dbReference type="GO" id="GO:0071949">
    <property type="term" value="F:FAD binding"/>
    <property type="evidence" value="ECO:0007669"/>
    <property type="project" value="InterPro"/>
</dbReference>
<keyword evidence="5" id="KW-1185">Reference proteome</keyword>
<name>A0A2N6T3T0_9CORY</name>
<dbReference type="GO" id="GO:0004497">
    <property type="term" value="F:monooxygenase activity"/>
    <property type="evidence" value="ECO:0007669"/>
    <property type="project" value="UniProtKB-KW"/>
</dbReference>
<feature type="domain" description="FAD-binding" evidence="3">
    <location>
        <begin position="3"/>
        <end position="301"/>
    </location>
</feature>
<proteinExistence type="predicted"/>
<protein>
    <submittedName>
        <fullName evidence="4">Oxidoreductase</fullName>
    </submittedName>
</protein>
<dbReference type="RefSeq" id="WP_102724239.1">
    <property type="nucleotide sequence ID" value="NZ_PNHG01000012.1"/>
</dbReference>
<evidence type="ECO:0000313" key="5">
    <source>
        <dbReference type="Proteomes" id="UP000235836"/>
    </source>
</evidence>
<accession>A0A2N6T3T0</accession>
<dbReference type="InterPro" id="IPR050493">
    <property type="entry name" value="FAD-dep_Monooxygenase_BioMet"/>
</dbReference>
<evidence type="ECO:0000259" key="3">
    <source>
        <dbReference type="Pfam" id="PF01494"/>
    </source>
</evidence>
<evidence type="ECO:0000256" key="2">
    <source>
        <dbReference type="ARBA" id="ARBA00023033"/>
    </source>
</evidence>
<dbReference type="Proteomes" id="UP000235836">
    <property type="component" value="Unassembled WGS sequence"/>
</dbReference>